<comment type="caution">
    <text evidence="2">The sequence shown here is derived from an EMBL/GenBank/DDBJ whole genome shotgun (WGS) entry which is preliminary data.</text>
</comment>
<protein>
    <submittedName>
        <fullName evidence="2">Uncharacterized protein</fullName>
    </submittedName>
</protein>
<feature type="compositionally biased region" description="Basic and acidic residues" evidence="1">
    <location>
        <begin position="11"/>
        <end position="20"/>
    </location>
</feature>
<name>A0A395IYK5_9HELO</name>
<feature type="region of interest" description="Disordered" evidence="1">
    <location>
        <begin position="1"/>
        <end position="20"/>
    </location>
</feature>
<dbReference type="Proteomes" id="UP000249056">
    <property type="component" value="Unassembled WGS sequence"/>
</dbReference>
<accession>A0A395IYK5</accession>
<dbReference type="OrthoDB" id="3526780at2759"/>
<sequence>MFSSPTITKNYKGEENSFEEQERKMEIQNEDHGIGGRVEEEFEIEKPRVRLPVVTDGIFNLVAITRLQDELQGAKKELLKLLPW</sequence>
<evidence type="ECO:0000256" key="1">
    <source>
        <dbReference type="SAM" id="MobiDB-lite"/>
    </source>
</evidence>
<proteinExistence type="predicted"/>
<dbReference type="EMBL" id="QKRW01000010">
    <property type="protein sequence ID" value="RAL65342.1"/>
    <property type="molecule type" value="Genomic_DNA"/>
</dbReference>
<keyword evidence="3" id="KW-1185">Reference proteome</keyword>
<evidence type="ECO:0000313" key="3">
    <source>
        <dbReference type="Proteomes" id="UP000249056"/>
    </source>
</evidence>
<reference evidence="2 3" key="1">
    <citation type="submission" date="2018-06" db="EMBL/GenBank/DDBJ databases">
        <title>Genome Sequence of the Brown Rot Fungal Pathogen Monilinia fructigena.</title>
        <authorList>
            <person name="Landi L."/>
            <person name="De Miccolis Angelini R.M."/>
            <person name="Pollastro S."/>
            <person name="Abate D."/>
            <person name="Faretra F."/>
            <person name="Romanazzi G."/>
        </authorList>
    </citation>
    <scope>NUCLEOTIDE SEQUENCE [LARGE SCALE GENOMIC DNA]</scope>
    <source>
        <strain evidence="2 3">Mfrg269</strain>
    </source>
</reference>
<organism evidence="2 3">
    <name type="scientific">Monilinia fructigena</name>
    <dbReference type="NCBI Taxonomy" id="38457"/>
    <lineage>
        <taxon>Eukaryota</taxon>
        <taxon>Fungi</taxon>
        <taxon>Dikarya</taxon>
        <taxon>Ascomycota</taxon>
        <taxon>Pezizomycotina</taxon>
        <taxon>Leotiomycetes</taxon>
        <taxon>Helotiales</taxon>
        <taxon>Sclerotiniaceae</taxon>
        <taxon>Monilinia</taxon>
    </lineage>
</organism>
<dbReference type="AlphaFoldDB" id="A0A395IYK5"/>
<evidence type="ECO:0000313" key="2">
    <source>
        <dbReference type="EMBL" id="RAL65342.1"/>
    </source>
</evidence>
<gene>
    <name evidence="2" type="ORF">DID88_000910</name>
</gene>